<dbReference type="AlphaFoldDB" id="A0A9Q0R2B0"/>
<keyword evidence="3" id="KW-1185">Reference proteome</keyword>
<dbReference type="PANTHER" id="PTHR47832:SF1">
    <property type="entry name" value="DNA PHOTOLYASE"/>
    <property type="match status" value="1"/>
</dbReference>
<accession>A0A9Q0R2B0</accession>
<feature type="domain" description="Photolyase/cryptochrome alpha/beta" evidence="1">
    <location>
        <begin position="38"/>
        <end position="166"/>
    </location>
</feature>
<dbReference type="InterPro" id="IPR036155">
    <property type="entry name" value="Crypto/Photolyase_N_sf"/>
</dbReference>
<evidence type="ECO:0000259" key="1">
    <source>
        <dbReference type="PROSITE" id="PS51645"/>
    </source>
</evidence>
<protein>
    <recommendedName>
        <fullName evidence="1">Photolyase/cryptochrome alpha/beta domain-containing protein</fullName>
    </recommendedName>
</protein>
<comment type="caution">
    <text evidence="2">The sequence shown here is derived from an EMBL/GenBank/DDBJ whole genome shotgun (WGS) entry which is preliminary data.</text>
</comment>
<proteinExistence type="predicted"/>
<dbReference type="Pfam" id="PF00875">
    <property type="entry name" value="DNA_photolyase"/>
    <property type="match status" value="1"/>
</dbReference>
<dbReference type="Gene3D" id="3.40.50.620">
    <property type="entry name" value="HUPs"/>
    <property type="match status" value="1"/>
</dbReference>
<dbReference type="PROSITE" id="PS51645">
    <property type="entry name" value="PHR_CRY_ALPHA_BETA"/>
    <property type="match status" value="1"/>
</dbReference>
<evidence type="ECO:0000313" key="3">
    <source>
        <dbReference type="Proteomes" id="UP001141806"/>
    </source>
</evidence>
<dbReference type="Proteomes" id="UP001141806">
    <property type="component" value="Unassembled WGS sequence"/>
</dbReference>
<evidence type="ECO:0000313" key="2">
    <source>
        <dbReference type="EMBL" id="KAJ4980310.1"/>
    </source>
</evidence>
<dbReference type="EMBL" id="JAMYWD010000001">
    <property type="protein sequence ID" value="KAJ4980310.1"/>
    <property type="molecule type" value="Genomic_DNA"/>
</dbReference>
<gene>
    <name evidence="2" type="ORF">NE237_031147</name>
</gene>
<reference evidence="2" key="1">
    <citation type="journal article" date="2023" name="Plant J.">
        <title>The genome of the king protea, Protea cynaroides.</title>
        <authorList>
            <person name="Chang J."/>
            <person name="Duong T.A."/>
            <person name="Schoeman C."/>
            <person name="Ma X."/>
            <person name="Roodt D."/>
            <person name="Barker N."/>
            <person name="Li Z."/>
            <person name="Van de Peer Y."/>
            <person name="Mizrachi E."/>
        </authorList>
    </citation>
    <scope>NUCLEOTIDE SEQUENCE</scope>
    <source>
        <tissue evidence="2">Young leaves</tissue>
    </source>
</reference>
<dbReference type="InterPro" id="IPR014729">
    <property type="entry name" value="Rossmann-like_a/b/a_fold"/>
</dbReference>
<dbReference type="PANTHER" id="PTHR47832">
    <property type="entry name" value="DNA PHOTOLYASE"/>
    <property type="match status" value="1"/>
</dbReference>
<dbReference type="InterPro" id="IPR006050">
    <property type="entry name" value="DNA_photolyase_N"/>
</dbReference>
<sequence>MIQLPVEGRTDCYQLHATEETSTIFPVTGVDSSSNGDCNYSLWRCRFFSTSASAQVDTKRKKDDDVALLWFKHDLHPDDHPGFSNEMLELVILALEDLREWLKSQGSNLMIRFGSAENVILELVQEVKANHVFSEEEVEYNFRRMIDIVEGSLSSVTFSWGCPHCTLADSFFLVSRYNSCPS</sequence>
<name>A0A9Q0R2B0_9MAGN</name>
<dbReference type="SUPFAM" id="SSF52425">
    <property type="entry name" value="Cryptochrome/photolyase, N-terminal domain"/>
    <property type="match status" value="1"/>
</dbReference>
<dbReference type="OrthoDB" id="408373at2759"/>
<organism evidence="2 3">
    <name type="scientific">Protea cynaroides</name>
    <dbReference type="NCBI Taxonomy" id="273540"/>
    <lineage>
        <taxon>Eukaryota</taxon>
        <taxon>Viridiplantae</taxon>
        <taxon>Streptophyta</taxon>
        <taxon>Embryophyta</taxon>
        <taxon>Tracheophyta</taxon>
        <taxon>Spermatophyta</taxon>
        <taxon>Magnoliopsida</taxon>
        <taxon>Proteales</taxon>
        <taxon>Proteaceae</taxon>
        <taxon>Protea</taxon>
    </lineage>
</organism>